<keyword evidence="2" id="KW-1185">Reference proteome</keyword>
<name>A0A1H2C0U2_MUCMA</name>
<evidence type="ECO:0000313" key="2">
    <source>
        <dbReference type="Proteomes" id="UP000199679"/>
    </source>
</evidence>
<dbReference type="STRING" id="652787.SAMN05216490_4517"/>
<gene>
    <name evidence="1" type="ORF">SAMN05216490_4517</name>
</gene>
<evidence type="ECO:0000313" key="1">
    <source>
        <dbReference type="EMBL" id="SDT64033.1"/>
    </source>
</evidence>
<dbReference type="AlphaFoldDB" id="A0A1H2C0U2"/>
<accession>A0A1H2C0U2</accession>
<dbReference type="Proteomes" id="UP000199679">
    <property type="component" value="Chromosome I"/>
</dbReference>
<protein>
    <submittedName>
        <fullName evidence="1">Uncharacterized protein</fullName>
    </submittedName>
</protein>
<dbReference type="RefSeq" id="WP_091378529.1">
    <property type="nucleotide sequence ID" value="NZ_LT629740.1"/>
</dbReference>
<dbReference type="EMBL" id="LT629740">
    <property type="protein sequence ID" value="SDT64033.1"/>
    <property type="molecule type" value="Genomic_DNA"/>
</dbReference>
<proteinExistence type="predicted"/>
<reference evidence="1 2" key="1">
    <citation type="submission" date="2016-10" db="EMBL/GenBank/DDBJ databases">
        <authorList>
            <person name="de Groot N.N."/>
        </authorList>
    </citation>
    <scope>NUCLEOTIDE SEQUENCE [LARGE SCALE GENOMIC DNA]</scope>
    <source>
        <strain evidence="1 2">MP1X4</strain>
    </source>
</reference>
<sequence>MDLTIIYKDENSRVITEEQAAFLTEYTVITLKNGAVKKKEWLVKRREGDLKAVEYYLDSSESKTEVIKYYQDDKIAITIYFNSESSNGFTLWNFEQYGKDGTLKFKGYTVYNEKHWDVMNCEIDLYSGDLLKCGRKYYYGNQFPNQYDDLLLKFDYNADGSLNEISDFNDNYDFNQGPVQLESFLSHMKALNQEFIWDKHSYFHSLKPYLPETKNL</sequence>
<dbReference type="OrthoDB" id="1254321at2"/>
<organism evidence="1 2">
    <name type="scientific">Mucilaginibacter mallensis</name>
    <dbReference type="NCBI Taxonomy" id="652787"/>
    <lineage>
        <taxon>Bacteria</taxon>
        <taxon>Pseudomonadati</taxon>
        <taxon>Bacteroidota</taxon>
        <taxon>Sphingobacteriia</taxon>
        <taxon>Sphingobacteriales</taxon>
        <taxon>Sphingobacteriaceae</taxon>
        <taxon>Mucilaginibacter</taxon>
    </lineage>
</organism>